<feature type="compositionally biased region" description="Polar residues" evidence="13">
    <location>
        <begin position="921"/>
        <end position="932"/>
    </location>
</feature>
<keyword evidence="4" id="KW-0862">Zinc</keyword>
<dbReference type="SMART" id="SM00545">
    <property type="entry name" value="JmjN"/>
    <property type="match status" value="1"/>
</dbReference>
<evidence type="ECO:0000256" key="8">
    <source>
        <dbReference type="ARBA" id="ARBA00023004"/>
    </source>
</evidence>
<accession>A0A7I4EA34</accession>
<organism evidence="17 18">
    <name type="scientific">Physcomitrium patens</name>
    <name type="common">Spreading-leaved earth moss</name>
    <name type="synonym">Physcomitrella patens</name>
    <dbReference type="NCBI Taxonomy" id="3218"/>
    <lineage>
        <taxon>Eukaryota</taxon>
        <taxon>Viridiplantae</taxon>
        <taxon>Streptophyta</taxon>
        <taxon>Embryophyta</taxon>
        <taxon>Bryophyta</taxon>
        <taxon>Bryophytina</taxon>
        <taxon>Bryopsida</taxon>
        <taxon>Funariidae</taxon>
        <taxon>Funariales</taxon>
        <taxon>Funariaceae</taxon>
        <taxon>Physcomitrium</taxon>
    </lineage>
</organism>
<feature type="region of interest" description="Disordered" evidence="13">
    <location>
        <begin position="881"/>
        <end position="955"/>
    </location>
</feature>
<feature type="region of interest" description="Disordered" evidence="13">
    <location>
        <begin position="1273"/>
        <end position="1292"/>
    </location>
</feature>
<evidence type="ECO:0000256" key="7">
    <source>
        <dbReference type="ARBA" id="ARBA00023002"/>
    </source>
</evidence>
<feature type="domain" description="JmjC" evidence="16">
    <location>
        <begin position="277"/>
        <end position="464"/>
    </location>
</feature>
<reference evidence="17 18" key="1">
    <citation type="journal article" date="2008" name="Science">
        <title>The Physcomitrella genome reveals evolutionary insights into the conquest of land by plants.</title>
        <authorList>
            <person name="Rensing S."/>
            <person name="Lang D."/>
            <person name="Zimmer A."/>
            <person name="Terry A."/>
            <person name="Salamov A."/>
            <person name="Shapiro H."/>
            <person name="Nishiyama T."/>
            <person name="Perroud P.-F."/>
            <person name="Lindquist E."/>
            <person name="Kamisugi Y."/>
            <person name="Tanahashi T."/>
            <person name="Sakakibara K."/>
            <person name="Fujita T."/>
            <person name="Oishi K."/>
            <person name="Shin-I T."/>
            <person name="Kuroki Y."/>
            <person name="Toyoda A."/>
            <person name="Suzuki Y."/>
            <person name="Hashimoto A."/>
            <person name="Yamaguchi K."/>
            <person name="Sugano A."/>
            <person name="Kohara Y."/>
            <person name="Fujiyama A."/>
            <person name="Anterola A."/>
            <person name="Aoki S."/>
            <person name="Ashton N."/>
            <person name="Barbazuk W.B."/>
            <person name="Barker E."/>
            <person name="Bennetzen J."/>
            <person name="Bezanilla M."/>
            <person name="Blankenship R."/>
            <person name="Cho S.H."/>
            <person name="Dutcher S."/>
            <person name="Estelle M."/>
            <person name="Fawcett J.A."/>
            <person name="Gundlach H."/>
            <person name="Hanada K."/>
            <person name="Heyl A."/>
            <person name="Hicks K.A."/>
            <person name="Hugh J."/>
            <person name="Lohr M."/>
            <person name="Mayer K."/>
            <person name="Melkozernov A."/>
            <person name="Murata T."/>
            <person name="Nelson D."/>
            <person name="Pils B."/>
            <person name="Prigge M."/>
            <person name="Reiss B."/>
            <person name="Renner T."/>
            <person name="Rombauts S."/>
            <person name="Rushton P."/>
            <person name="Sanderfoot A."/>
            <person name="Schween G."/>
            <person name="Shiu S.-H."/>
            <person name="Stueber K."/>
            <person name="Theodoulou F.L."/>
            <person name="Tu H."/>
            <person name="Van de Peer Y."/>
            <person name="Verrier P.J."/>
            <person name="Waters E."/>
            <person name="Wood A."/>
            <person name="Yang L."/>
            <person name="Cove D."/>
            <person name="Cuming A."/>
            <person name="Hasebe M."/>
            <person name="Lucas S."/>
            <person name="Mishler D.B."/>
            <person name="Reski R."/>
            <person name="Grigoriev I."/>
            <person name="Quatrano R.S."/>
            <person name="Boore J.L."/>
        </authorList>
    </citation>
    <scope>NUCLEOTIDE SEQUENCE [LARGE SCALE GENOMIC DNA]</scope>
    <source>
        <strain evidence="17 18">cv. Gransden 2004</strain>
    </source>
</reference>
<dbReference type="GO" id="GO:0034647">
    <property type="term" value="F:histone H3K4me/H3K4me2/H3K4me3 demethylase activity"/>
    <property type="evidence" value="ECO:0000318"/>
    <property type="project" value="GO_Central"/>
</dbReference>
<dbReference type="GO" id="GO:0006338">
    <property type="term" value="P:chromatin remodeling"/>
    <property type="evidence" value="ECO:0000318"/>
    <property type="project" value="GO_Central"/>
</dbReference>
<dbReference type="PROSITE" id="PS51183">
    <property type="entry name" value="JMJN"/>
    <property type="match status" value="1"/>
</dbReference>
<dbReference type="InterPro" id="IPR036236">
    <property type="entry name" value="Znf_C2H2_sf"/>
</dbReference>
<protein>
    <submittedName>
        <fullName evidence="17">Uncharacterized protein</fullName>
    </submittedName>
</protein>
<dbReference type="GO" id="GO:0040029">
    <property type="term" value="P:epigenetic regulation of gene expression"/>
    <property type="evidence" value="ECO:0007669"/>
    <property type="project" value="UniProtKB-ARBA"/>
</dbReference>
<dbReference type="OMA" id="HCSGLGM"/>
<feature type="region of interest" description="Disordered" evidence="13">
    <location>
        <begin position="679"/>
        <end position="719"/>
    </location>
</feature>
<dbReference type="PANTHER" id="PTHR10694">
    <property type="entry name" value="LYSINE-SPECIFIC DEMETHYLASE"/>
    <property type="match status" value="1"/>
</dbReference>
<feature type="region of interest" description="Disordered" evidence="13">
    <location>
        <begin position="1812"/>
        <end position="1840"/>
    </location>
</feature>
<evidence type="ECO:0000259" key="15">
    <source>
        <dbReference type="PROSITE" id="PS51183"/>
    </source>
</evidence>
<keyword evidence="6" id="KW-0223">Dioxygenase</keyword>
<feature type="compositionally biased region" description="Basic and acidic residues" evidence="13">
    <location>
        <begin position="1598"/>
        <end position="1608"/>
    </location>
</feature>
<dbReference type="Gramene" id="Pp3c7_8710V3.2">
    <property type="protein sequence ID" value="Pp3c7_8710V3.2"/>
    <property type="gene ID" value="Pp3c7_8710"/>
</dbReference>
<reference evidence="17" key="3">
    <citation type="submission" date="2020-12" db="UniProtKB">
        <authorList>
            <consortium name="EnsemblPlants"/>
        </authorList>
    </citation>
    <scope>IDENTIFICATION</scope>
</reference>
<name>A0A7I4EA34_PHYPA</name>
<evidence type="ECO:0000256" key="11">
    <source>
        <dbReference type="ARBA" id="ARBA00023242"/>
    </source>
</evidence>
<dbReference type="InterPro" id="IPR013087">
    <property type="entry name" value="Znf_C2H2_type"/>
</dbReference>
<keyword evidence="18" id="KW-1185">Reference proteome</keyword>
<dbReference type="FunFam" id="3.30.160.60:FF:000747">
    <property type="entry name" value="Probable lysine-specific demethylase ELF6"/>
    <property type="match status" value="1"/>
</dbReference>
<keyword evidence="1" id="KW-0479">Metal-binding</keyword>
<proteinExistence type="predicted"/>
<keyword evidence="3 12" id="KW-0863">Zinc-finger</keyword>
<evidence type="ECO:0000256" key="12">
    <source>
        <dbReference type="PROSITE-ProRule" id="PRU00042"/>
    </source>
</evidence>
<feature type="domain" description="C2H2-type" evidence="14">
    <location>
        <begin position="2011"/>
        <end position="2040"/>
    </location>
</feature>
<dbReference type="Gene3D" id="2.60.120.650">
    <property type="entry name" value="Cupin"/>
    <property type="match status" value="1"/>
</dbReference>
<dbReference type="InterPro" id="IPR003349">
    <property type="entry name" value="JmjN"/>
</dbReference>
<dbReference type="Proteomes" id="UP000006727">
    <property type="component" value="Chromosome 7"/>
</dbReference>
<evidence type="ECO:0000313" key="17">
    <source>
        <dbReference type="EnsemblPlants" id="Pp3c7_8710V3.2"/>
    </source>
</evidence>
<feature type="compositionally biased region" description="Polar residues" evidence="13">
    <location>
        <begin position="1588"/>
        <end position="1597"/>
    </location>
</feature>
<evidence type="ECO:0000256" key="2">
    <source>
        <dbReference type="ARBA" id="ARBA00022737"/>
    </source>
</evidence>
<dbReference type="GO" id="GO:0010468">
    <property type="term" value="P:regulation of gene expression"/>
    <property type="evidence" value="ECO:0000318"/>
    <property type="project" value="GO_Central"/>
</dbReference>
<dbReference type="Pfam" id="PF02375">
    <property type="entry name" value="JmjN"/>
    <property type="match status" value="1"/>
</dbReference>
<dbReference type="InParanoid" id="A0A7I4EA34"/>
<feature type="domain" description="C2H2-type" evidence="14">
    <location>
        <begin position="1951"/>
        <end position="1980"/>
    </location>
</feature>
<evidence type="ECO:0000256" key="5">
    <source>
        <dbReference type="ARBA" id="ARBA00022853"/>
    </source>
</evidence>
<dbReference type="GeneID" id="112284610"/>
<keyword evidence="2" id="KW-0677">Repeat</keyword>
<evidence type="ECO:0000256" key="3">
    <source>
        <dbReference type="ARBA" id="ARBA00022771"/>
    </source>
</evidence>
<dbReference type="SUPFAM" id="SSF57667">
    <property type="entry name" value="beta-beta-alpha zinc fingers"/>
    <property type="match status" value="2"/>
</dbReference>
<dbReference type="Gene3D" id="3.30.160.60">
    <property type="entry name" value="Classic Zinc Finger"/>
    <property type="match status" value="1"/>
</dbReference>
<evidence type="ECO:0000256" key="6">
    <source>
        <dbReference type="ARBA" id="ARBA00022964"/>
    </source>
</evidence>
<dbReference type="PROSITE" id="PS50157">
    <property type="entry name" value="ZINC_FINGER_C2H2_2"/>
    <property type="match status" value="3"/>
</dbReference>
<feature type="domain" description="C2H2-type" evidence="14">
    <location>
        <begin position="1981"/>
        <end position="2010"/>
    </location>
</feature>
<evidence type="ECO:0000256" key="10">
    <source>
        <dbReference type="ARBA" id="ARBA00023163"/>
    </source>
</evidence>
<feature type="region of interest" description="Disordered" evidence="13">
    <location>
        <begin position="990"/>
        <end position="1013"/>
    </location>
</feature>
<dbReference type="RefSeq" id="XP_024380325.1">
    <property type="nucleotide sequence ID" value="XM_024524557.2"/>
</dbReference>
<feature type="region of interest" description="Disordered" evidence="13">
    <location>
        <begin position="1886"/>
        <end position="1916"/>
    </location>
</feature>
<dbReference type="EnsemblPlants" id="Pp3c7_8710V3.2">
    <property type="protein sequence ID" value="Pp3c7_8710V3.2"/>
    <property type="gene ID" value="Pp3c7_8710"/>
</dbReference>
<evidence type="ECO:0000259" key="16">
    <source>
        <dbReference type="PROSITE" id="PS51184"/>
    </source>
</evidence>
<keyword evidence="10" id="KW-0804">Transcription</keyword>
<evidence type="ECO:0000256" key="4">
    <source>
        <dbReference type="ARBA" id="ARBA00022833"/>
    </source>
</evidence>
<gene>
    <name evidence="17" type="primary">LOC112284610</name>
</gene>
<dbReference type="Pfam" id="PF02373">
    <property type="entry name" value="JmjC"/>
    <property type="match status" value="1"/>
</dbReference>
<dbReference type="PROSITE" id="PS51184">
    <property type="entry name" value="JMJC"/>
    <property type="match status" value="1"/>
</dbReference>
<feature type="region of interest" description="Disordered" evidence="13">
    <location>
        <begin position="1583"/>
        <end position="1683"/>
    </location>
</feature>
<feature type="compositionally biased region" description="Basic and acidic residues" evidence="13">
    <location>
        <begin position="1660"/>
        <end position="1674"/>
    </location>
</feature>
<dbReference type="SMART" id="SM00355">
    <property type="entry name" value="ZnF_C2H2"/>
    <property type="match status" value="4"/>
</dbReference>
<dbReference type="KEGG" id="ppp:112284610"/>
<reference evidence="17 18" key="2">
    <citation type="journal article" date="2018" name="Plant J.">
        <title>The Physcomitrella patens chromosome-scale assembly reveals moss genome structure and evolution.</title>
        <authorList>
            <person name="Lang D."/>
            <person name="Ullrich K.K."/>
            <person name="Murat F."/>
            <person name="Fuchs J."/>
            <person name="Jenkins J."/>
            <person name="Haas F.B."/>
            <person name="Piednoel M."/>
            <person name="Gundlach H."/>
            <person name="Van Bel M."/>
            <person name="Meyberg R."/>
            <person name="Vives C."/>
            <person name="Morata J."/>
            <person name="Symeonidi A."/>
            <person name="Hiss M."/>
            <person name="Muchero W."/>
            <person name="Kamisugi Y."/>
            <person name="Saleh O."/>
            <person name="Blanc G."/>
            <person name="Decker E.L."/>
            <person name="van Gessel N."/>
            <person name="Grimwood J."/>
            <person name="Hayes R.D."/>
            <person name="Graham S.W."/>
            <person name="Gunter L.E."/>
            <person name="McDaniel S.F."/>
            <person name="Hoernstein S.N.W."/>
            <person name="Larsson A."/>
            <person name="Li F.W."/>
            <person name="Perroud P.F."/>
            <person name="Phillips J."/>
            <person name="Ranjan P."/>
            <person name="Rokshar D.S."/>
            <person name="Rothfels C.J."/>
            <person name="Schneider L."/>
            <person name="Shu S."/>
            <person name="Stevenson D.W."/>
            <person name="Thummler F."/>
            <person name="Tillich M."/>
            <person name="Villarreal Aguilar J.C."/>
            <person name="Widiez T."/>
            <person name="Wong G.K."/>
            <person name="Wymore A."/>
            <person name="Zhang Y."/>
            <person name="Zimmer A.D."/>
            <person name="Quatrano R.S."/>
            <person name="Mayer K.F.X."/>
            <person name="Goodstein D."/>
            <person name="Casacuberta J.M."/>
            <person name="Vandepoele K."/>
            <person name="Reski R."/>
            <person name="Cuming A.C."/>
            <person name="Tuskan G.A."/>
            <person name="Maumus F."/>
            <person name="Salse J."/>
            <person name="Schmutz J."/>
            <person name="Rensing S.A."/>
        </authorList>
    </citation>
    <scope>NUCLEOTIDE SEQUENCE [LARGE SCALE GENOMIC DNA]</scope>
    <source>
        <strain evidence="17 18">cv. Gransden 2004</strain>
    </source>
</reference>
<keyword evidence="9" id="KW-0805">Transcription regulation</keyword>
<dbReference type="SMART" id="SM00558">
    <property type="entry name" value="JmjC"/>
    <property type="match status" value="1"/>
</dbReference>
<dbReference type="InterPro" id="IPR003347">
    <property type="entry name" value="JmjC_dom"/>
</dbReference>
<dbReference type="OrthoDB" id="9547406at2759"/>
<dbReference type="SUPFAM" id="SSF51197">
    <property type="entry name" value="Clavaminate synthase-like"/>
    <property type="match status" value="1"/>
</dbReference>
<feature type="domain" description="JmjN" evidence="15">
    <location>
        <begin position="16"/>
        <end position="57"/>
    </location>
</feature>
<sequence>MAEVDVPSWLKSLALAPEYHPTEAEFLDLIDYIFKIEQEASQYGICKIVPPHSKAPKRVVFNNLNLSLANSQDATATGEVPTVGRNMCPARSMSGGNVPASAVRLEVEAGGKAKFTTRRQQLGWNARKVRGGVPHSVVHKLVWQSGETYTLDQFEAKAKIFARNRLGTSQELVPLAVEAHFWKAAFEKPISIEYANDIPGSAFAEPREATLPPKRRGVLDEATTPTEAFGENESGPEEEEKVAFNKDIGISEDELEASKGAGIDADTGRGINCKLSNSAWNMRKVARSPGSLLRFIPDEVPGVTSPMVYIGMLFSWFAWHVEDHELHSLNYLHTGAPKTWYAVPGDAAPALEEVVRVHGYGGQLNAQGCNMECPEQKKIFSSYLKLQRDAFARLGEKTTVMSPEVLVAAGVPCCRLVQNAGEYVVTFPRAYHLGFSHGFNCGEAANFATPGWLEVAREASVRRAAMNYLPMLSHQQLLYMLAMSLISRSIFDIASEKRSSRLKEKKRVGEEVVKSMFVNDVIQQNDFIGKLLDNGVASCLLVKDSKLYASHAITSMSEWNDSYQACTVDEKNHDEVNSIIDALEIPASENPVDVQVLPSSALVSMAAEVSSVEHKENREPCILNNINCKIEKEQVYGEDLVTSTLPRDLNTMPCAACGILCYTGMAIVRPSQSAAASFRRLRSHASGPGSRRSKGVAIPPSGVLPGKADKKSPDFHMLPNDVQPLPELEGTTPDVFTDAVYVDQTEELEVWTPDLKECPTTYKYSSNDASADIERDINVSSEVVNAISCAENVGLTFNNNAGDAIEVDKQNHDIASGLRSAVSIDPTAQNSNAESTKCSPGRIELKMNAEGMLSSLQLLASTYDDSDADEYDLVEHGDKGNVVGCPPVGPTNHTADFSGLDSENLVPRPASSNLASPPPNTEMNSRSLTSKSLRLDPEPSGINISPPDSQPLALKGTTSCLDELSEKLWKSSTELESCKKSWVAREDSGRAMTELSSFQSNSKSDHDEAMARDEAKRKSALSFGECVTCSLPHDSFFDSFEEVALKNVDNETVGLENSSEKTGILVSCDEKTKPCAIDAPAITLEPIETVGVPGTPTLKVDRQLAEGSSVTTDSPIKVGEALDNIGSLAVAYATHNPNVNEIHGVVQSSQIGSSAPNRLQILKGAARPRVLCLEHAIAAQKRLESIGGGTVILICNFSFLKAERHAKAIAAEVGVQHQWRIVPFQKAGDEDYKVIAAAVEAEQYIPGDSDWVDLLGLSVYGQNSSFSNDVEITNGNPSSVESEELGSRTWRKGRKEKKSSVIRQWCGKGWRVDQLHPLLGGRRNVTALLDNTSAGANLCTSNVVYNYIESGRLRKVMRPARLAEYTTDGHAPKGELHTKKPINKRKILLEMSEDELDDQKSEATPSRLGGSDDGFFAQTTLRGSSEDDLWREVPIASTDSFLLPLQLSDMAAERGQDDFFSFSPQFSSSKDLYLPASLANSSANNVTAHSGGSQSCAVVGGFLQRGAKLQALQKLCRQLSTSEAITVPCTPLTTPSRYASWMNSKSNFHKRISTAKLVNRLKRKPSFDEVSLDVKKQKFVEVNEQKNESLPSSGENSSGHRDNGECFIRKPLTSERNIISPRGDEVIEDLPGSRDVAGEASRGLKPDMSSYHFEITAGDDEPKLKSNEEPREEQNDSDLEPVQDCSSRLLEISTNSSPSKSISQEYLHHRVEGLPQEFNHCSPDRSLLSQTRNIDDPTSFSTSIYCTESLPQGNDEQKIREDLVELSIEESPILVPRRVRGKRTKSRNWKSCIHMTLGSNLPLEEKFVFPIGDDDNHTSDDGSNDPVEVDSKLSSGRCGSGAQADPDFFPHFNCLTSSTATVRRRRICTSGMNSEWGANKCTGNEGEADGSANHPSVHLDTKTTKKRKNGNQKSSATKRCEADLEGEFQCDIEGCIMAFDSVRDLELHKKNRCTWKGCGKHFHMHKYLLQHRRVHLDDRPLKCPWKGCTQSFKWAWARTEHIRVHTGERPYTCMVSGCGQTFRFVSDFSRHKRNTGHRPT</sequence>
<evidence type="ECO:0000313" key="18">
    <source>
        <dbReference type="Proteomes" id="UP000006727"/>
    </source>
</evidence>
<evidence type="ECO:0000256" key="9">
    <source>
        <dbReference type="ARBA" id="ARBA00023015"/>
    </source>
</evidence>
<keyword evidence="11" id="KW-0539">Nucleus</keyword>
<dbReference type="PANTHER" id="PTHR10694:SF45">
    <property type="entry name" value="LYSINE-SPECIFIC DEMETHYLASE ELF6"/>
    <property type="match status" value="1"/>
</dbReference>
<keyword evidence="7" id="KW-0560">Oxidoreductase</keyword>
<keyword evidence="5" id="KW-0156">Chromatin regulator</keyword>
<feature type="compositionally biased region" description="Basic and acidic residues" evidence="13">
    <location>
        <begin position="1003"/>
        <end position="1013"/>
    </location>
</feature>
<dbReference type="GO" id="GO:0000785">
    <property type="term" value="C:chromatin"/>
    <property type="evidence" value="ECO:0000318"/>
    <property type="project" value="GO_Central"/>
</dbReference>
<keyword evidence="8" id="KW-0408">Iron</keyword>
<dbReference type="GO" id="GO:0008270">
    <property type="term" value="F:zinc ion binding"/>
    <property type="evidence" value="ECO:0007669"/>
    <property type="project" value="UniProtKB-KW"/>
</dbReference>
<dbReference type="FunCoup" id="A0A7I4EA34">
    <property type="interactions" value="2078"/>
</dbReference>
<dbReference type="GO" id="GO:0005634">
    <property type="term" value="C:nucleus"/>
    <property type="evidence" value="ECO:0000318"/>
    <property type="project" value="GO_Central"/>
</dbReference>
<evidence type="ECO:0000259" key="14">
    <source>
        <dbReference type="PROSITE" id="PS50157"/>
    </source>
</evidence>
<dbReference type="EMBL" id="ABEU02000007">
    <property type="status" value="NOT_ANNOTATED_CDS"/>
    <property type="molecule type" value="Genomic_DNA"/>
</dbReference>
<dbReference type="PROSITE" id="PS00028">
    <property type="entry name" value="ZINC_FINGER_C2H2_1"/>
    <property type="match status" value="3"/>
</dbReference>
<evidence type="ECO:0000256" key="1">
    <source>
        <dbReference type="ARBA" id="ARBA00022723"/>
    </source>
</evidence>
<evidence type="ECO:0000256" key="13">
    <source>
        <dbReference type="SAM" id="MobiDB-lite"/>
    </source>
</evidence>